<organism evidence="2 3">
    <name type="scientific">Nonomuraea soli</name>
    <dbReference type="NCBI Taxonomy" id="1032476"/>
    <lineage>
        <taxon>Bacteria</taxon>
        <taxon>Bacillati</taxon>
        <taxon>Actinomycetota</taxon>
        <taxon>Actinomycetes</taxon>
        <taxon>Streptosporangiales</taxon>
        <taxon>Streptosporangiaceae</taxon>
        <taxon>Nonomuraea</taxon>
    </lineage>
</organism>
<dbReference type="Proteomes" id="UP000530928">
    <property type="component" value="Unassembled WGS sequence"/>
</dbReference>
<evidence type="ECO:0000313" key="2">
    <source>
        <dbReference type="EMBL" id="MBA2897876.1"/>
    </source>
</evidence>
<dbReference type="AlphaFoldDB" id="A0A7W0CV25"/>
<evidence type="ECO:0000313" key="3">
    <source>
        <dbReference type="Proteomes" id="UP000530928"/>
    </source>
</evidence>
<dbReference type="PANTHER" id="PTHR37315">
    <property type="entry name" value="UPF0311 PROTEIN BLR7842"/>
    <property type="match status" value="1"/>
</dbReference>
<protein>
    <recommendedName>
        <fullName evidence="1">UPF0311 protein HNR30_009282</fullName>
    </recommendedName>
</protein>
<proteinExistence type="inferred from homology"/>
<dbReference type="InterPro" id="IPR020915">
    <property type="entry name" value="UPF0311"/>
</dbReference>
<comment type="caution">
    <text evidence="2">The sequence shown here is derived from an EMBL/GenBank/DDBJ whole genome shotgun (WGS) entry which is preliminary data.</text>
</comment>
<sequence length="160" mass="16883">MNLLDTDPAVTAVELEHLCDFAVRFSDVQIVSTPVATRLIAVIGGGTVDGPRLRGRFLPGGGDWVTFGADGVARLDVRATIRTDDGEPVLVTSTGRAALPGEAVGRLMAGEVIAAHEMHARSAPLFETGAAGYAWLNSTVAVVVNQLSLEHVNYRVYSVL</sequence>
<dbReference type="Pfam" id="PF11578">
    <property type="entry name" value="DUF3237"/>
    <property type="match status" value="1"/>
</dbReference>
<dbReference type="RefSeq" id="WP_181616553.1">
    <property type="nucleotide sequence ID" value="NZ_BAABAM010000016.1"/>
</dbReference>
<evidence type="ECO:0000256" key="1">
    <source>
        <dbReference type="HAMAP-Rule" id="MF_00775"/>
    </source>
</evidence>
<keyword evidence="3" id="KW-1185">Reference proteome</keyword>
<dbReference type="Gene3D" id="2.40.160.20">
    <property type="match status" value="1"/>
</dbReference>
<reference evidence="2 3" key="1">
    <citation type="submission" date="2020-07" db="EMBL/GenBank/DDBJ databases">
        <title>Genomic Encyclopedia of Type Strains, Phase IV (KMG-IV): sequencing the most valuable type-strain genomes for metagenomic binning, comparative biology and taxonomic classification.</title>
        <authorList>
            <person name="Goeker M."/>
        </authorList>
    </citation>
    <scope>NUCLEOTIDE SEQUENCE [LARGE SCALE GENOMIC DNA]</scope>
    <source>
        <strain evidence="2 3">DSM 45533</strain>
    </source>
</reference>
<comment type="similarity">
    <text evidence="1">Belongs to the UPF0311 family.</text>
</comment>
<dbReference type="EMBL" id="JACDUR010000014">
    <property type="protein sequence ID" value="MBA2897876.1"/>
    <property type="molecule type" value="Genomic_DNA"/>
</dbReference>
<dbReference type="PANTHER" id="PTHR37315:SF1">
    <property type="entry name" value="UPF0311 PROTEIN BLR7842"/>
    <property type="match status" value="1"/>
</dbReference>
<dbReference type="HAMAP" id="MF_00775">
    <property type="entry name" value="UPF0311"/>
    <property type="match status" value="1"/>
</dbReference>
<name>A0A7W0CV25_9ACTN</name>
<accession>A0A7W0CV25</accession>
<gene>
    <name evidence="2" type="ORF">HNR30_009282</name>
</gene>